<dbReference type="EMBL" id="CP151501">
    <property type="protein sequence ID" value="WZN59142.1"/>
    <property type="molecule type" value="Genomic_DNA"/>
</dbReference>
<comment type="cofactor">
    <cofactor evidence="1 8">
        <name>pyridoxal 5'-phosphate</name>
        <dbReference type="ChEBI" id="CHEBI:597326"/>
    </cofactor>
</comment>
<dbReference type="GO" id="GO:0006665">
    <property type="term" value="P:sphingolipid metabolic process"/>
    <property type="evidence" value="ECO:0007669"/>
    <property type="project" value="UniProtKB-KW"/>
</dbReference>
<dbReference type="PROSITE" id="PS00599">
    <property type="entry name" value="AA_TRANSFER_CLASS_2"/>
    <property type="match status" value="1"/>
</dbReference>
<feature type="domain" description="Aminotransferase class I/classII large" evidence="9">
    <location>
        <begin position="46"/>
        <end position="413"/>
    </location>
</feature>
<dbReference type="InterPro" id="IPR004839">
    <property type="entry name" value="Aminotransferase_I/II_large"/>
</dbReference>
<evidence type="ECO:0000256" key="1">
    <source>
        <dbReference type="ARBA" id="ARBA00001933"/>
    </source>
</evidence>
<dbReference type="GO" id="GO:0030170">
    <property type="term" value="F:pyridoxal phosphate binding"/>
    <property type="evidence" value="ECO:0007669"/>
    <property type="project" value="InterPro"/>
</dbReference>
<dbReference type="PANTHER" id="PTHR13693:SF77">
    <property type="entry name" value="8-AMINO-7-OXONONANOATE SYNTHASE"/>
    <property type="match status" value="1"/>
</dbReference>
<dbReference type="Gene3D" id="3.40.640.10">
    <property type="entry name" value="Type I PLP-dependent aspartate aminotransferase-like (Major domain)"/>
    <property type="match status" value="1"/>
</dbReference>
<evidence type="ECO:0000256" key="3">
    <source>
        <dbReference type="ARBA" id="ARBA00004991"/>
    </source>
</evidence>
<dbReference type="Proteomes" id="UP001472866">
    <property type="component" value="Chromosome 01"/>
</dbReference>
<evidence type="ECO:0000256" key="7">
    <source>
        <dbReference type="ARBA" id="ARBA00022919"/>
    </source>
</evidence>
<dbReference type="Pfam" id="PF00155">
    <property type="entry name" value="Aminotran_1_2"/>
    <property type="match status" value="1"/>
</dbReference>
<dbReference type="InterPro" id="IPR015421">
    <property type="entry name" value="PyrdxlP-dep_Trfase_major"/>
</dbReference>
<keyword evidence="7" id="KW-0746">Sphingolipid metabolism</keyword>
<dbReference type="SUPFAM" id="SSF53383">
    <property type="entry name" value="PLP-dependent transferases"/>
    <property type="match status" value="1"/>
</dbReference>
<evidence type="ECO:0000313" key="10">
    <source>
        <dbReference type="EMBL" id="WZN59142.1"/>
    </source>
</evidence>
<accession>A0AAX4NYV0</accession>
<evidence type="ECO:0000256" key="4">
    <source>
        <dbReference type="ARBA" id="ARBA00010008"/>
    </source>
</evidence>
<evidence type="ECO:0000256" key="5">
    <source>
        <dbReference type="ARBA" id="ARBA00022679"/>
    </source>
</evidence>
<gene>
    <name evidence="10" type="ORF">HKI87_01g06670</name>
</gene>
<evidence type="ECO:0000313" key="11">
    <source>
        <dbReference type="Proteomes" id="UP001472866"/>
    </source>
</evidence>
<sequence>MGASEGESMSSLPGEWEGHLQRGLDHLESAHLLRHTRKSDEMSACFGSNDYLGLAQRRTAAATTSSFRCPERRGSILVSGYSAAHEDLEEKILELKSLAGCPGACAVLFPSGFAANLSVGMALCSVHAGQNPSQRIHVYSDELNHASIIDGIRFAKAMKGSRNNLFLHVYKHNDVKDLKRQLQNASGSDTGSLSVVFSESVFSMDGDICDLRGIAQLKQDHKFLLVLDEAHATLVMGDRGGGVAQALGLSHEVDLAVGTLSKAVGSFGGFAVARSGLLRSILLNKGRPVIYSTALPSALVREALTNIDIGMGEQGSAMREKLRKNVRFLTKALVERGFICGQGGGKEAQLMSPIIPVAMPSEQFALRTSSHLWEKHGIFVPAIRPPTVPTSRLRIAVLATHSLKELLLLADALTETRSAVNEHARL</sequence>
<reference evidence="10 11" key="1">
    <citation type="submission" date="2024-03" db="EMBL/GenBank/DDBJ databases">
        <title>Complete genome sequence of the green alga Chloropicon roscoffensis RCC1871.</title>
        <authorList>
            <person name="Lemieux C."/>
            <person name="Pombert J.-F."/>
            <person name="Otis C."/>
            <person name="Turmel M."/>
        </authorList>
    </citation>
    <scope>NUCLEOTIDE SEQUENCE [LARGE SCALE GENOMIC DNA]</scope>
    <source>
        <strain evidence="10 11">RCC1871</strain>
    </source>
</reference>
<dbReference type="InterPro" id="IPR015422">
    <property type="entry name" value="PyrdxlP-dep_Trfase_small"/>
</dbReference>
<comment type="pathway">
    <text evidence="3">Sphingolipid metabolism.</text>
</comment>
<dbReference type="GO" id="GO:0016740">
    <property type="term" value="F:transferase activity"/>
    <property type="evidence" value="ECO:0007669"/>
    <property type="project" value="UniProtKB-KW"/>
</dbReference>
<keyword evidence="6 8" id="KW-0663">Pyridoxal phosphate</keyword>
<dbReference type="GO" id="GO:0009102">
    <property type="term" value="P:biotin biosynthetic process"/>
    <property type="evidence" value="ECO:0007669"/>
    <property type="project" value="TreeGrafter"/>
</dbReference>
<dbReference type="InterPro" id="IPR050087">
    <property type="entry name" value="AON_synthase_class-II"/>
</dbReference>
<dbReference type="Gene3D" id="3.90.1150.10">
    <property type="entry name" value="Aspartate Aminotransferase, domain 1"/>
    <property type="match status" value="1"/>
</dbReference>
<dbReference type="InterPro" id="IPR001917">
    <property type="entry name" value="Aminotrans_II_pyridoxalP_BS"/>
</dbReference>
<proteinExistence type="inferred from homology"/>
<evidence type="ECO:0000256" key="6">
    <source>
        <dbReference type="ARBA" id="ARBA00022898"/>
    </source>
</evidence>
<dbReference type="PANTHER" id="PTHR13693">
    <property type="entry name" value="CLASS II AMINOTRANSFERASE/8-AMINO-7-OXONONANOATE SYNTHASE"/>
    <property type="match status" value="1"/>
</dbReference>
<evidence type="ECO:0000259" key="9">
    <source>
        <dbReference type="Pfam" id="PF00155"/>
    </source>
</evidence>
<organism evidence="10 11">
    <name type="scientific">Chloropicon roscoffensis</name>
    <dbReference type="NCBI Taxonomy" id="1461544"/>
    <lineage>
        <taxon>Eukaryota</taxon>
        <taxon>Viridiplantae</taxon>
        <taxon>Chlorophyta</taxon>
        <taxon>Chloropicophyceae</taxon>
        <taxon>Chloropicales</taxon>
        <taxon>Chloropicaceae</taxon>
        <taxon>Chloropicon</taxon>
    </lineage>
</organism>
<evidence type="ECO:0000256" key="8">
    <source>
        <dbReference type="RuleBase" id="RU003693"/>
    </source>
</evidence>
<dbReference type="InterPro" id="IPR015424">
    <property type="entry name" value="PyrdxlP-dep_Trfase"/>
</dbReference>
<keyword evidence="7" id="KW-0443">Lipid metabolism</keyword>
<dbReference type="AlphaFoldDB" id="A0AAX4NYV0"/>
<protein>
    <submittedName>
        <fullName evidence="10">7-keto-8-aminopelargonic acid synthase</fullName>
    </submittedName>
</protein>
<dbReference type="GO" id="GO:0016020">
    <property type="term" value="C:membrane"/>
    <property type="evidence" value="ECO:0007669"/>
    <property type="project" value="GOC"/>
</dbReference>
<keyword evidence="5" id="KW-0808">Transferase</keyword>
<keyword evidence="11" id="KW-1185">Reference proteome</keyword>
<comment type="similarity">
    <text evidence="4">Belongs to the class-II pyridoxal-phosphate-dependent aminotransferase family. BioF subfamily.</text>
</comment>
<evidence type="ECO:0000256" key="2">
    <source>
        <dbReference type="ARBA" id="ARBA00004760"/>
    </source>
</evidence>
<comment type="pathway">
    <text evidence="2">Lipid metabolism; sphingolipid metabolism.</text>
</comment>
<name>A0AAX4NYV0_9CHLO</name>